<evidence type="ECO:0000259" key="1">
    <source>
        <dbReference type="Pfam" id="PF11706"/>
    </source>
</evidence>
<dbReference type="Proteomes" id="UP001501594">
    <property type="component" value="Unassembled WGS sequence"/>
</dbReference>
<feature type="domain" description="Zinc finger CGNR" evidence="1">
    <location>
        <begin position="162"/>
        <end position="204"/>
    </location>
</feature>
<dbReference type="InterPro" id="IPR021005">
    <property type="entry name" value="Znf_CGNR"/>
</dbReference>
<sequence>MADGNWFRSDSGVRWFFDAGSASLDFAYLGGFPTDSFGPASGLPGSGWDGLAGPADLGDWLAERYPGLGSAPTDRELLDARGLRDAIARLAENAADGHAPDARDVDLVNLFAATPDVPPSLAGGSRQAGAGRLRVSQAMSSIARDAVALFASVGFLGEDDRRIKRCAAPDCRLVFHDDSRASSRRWCSMQKCGNRAKVRAHRARAAGAGAGGGSGSA</sequence>
<evidence type="ECO:0000313" key="2">
    <source>
        <dbReference type="EMBL" id="GAA4266327.1"/>
    </source>
</evidence>
<dbReference type="PANTHER" id="PTHR35525">
    <property type="entry name" value="BLL6575 PROTEIN"/>
    <property type="match status" value="1"/>
</dbReference>
<dbReference type="SUPFAM" id="SSF160904">
    <property type="entry name" value="Jann2411-like"/>
    <property type="match status" value="1"/>
</dbReference>
<accession>A0ABP8E2C7</accession>
<evidence type="ECO:0000313" key="3">
    <source>
        <dbReference type="Proteomes" id="UP001501594"/>
    </source>
</evidence>
<reference evidence="3" key="1">
    <citation type="journal article" date="2019" name="Int. J. Syst. Evol. Microbiol.">
        <title>The Global Catalogue of Microorganisms (GCM) 10K type strain sequencing project: providing services to taxonomists for standard genome sequencing and annotation.</title>
        <authorList>
            <consortium name="The Broad Institute Genomics Platform"/>
            <consortium name="The Broad Institute Genome Sequencing Center for Infectious Disease"/>
            <person name="Wu L."/>
            <person name="Ma J."/>
        </authorList>
    </citation>
    <scope>NUCLEOTIDE SEQUENCE [LARGE SCALE GENOMIC DNA]</scope>
    <source>
        <strain evidence="3">JCM 17442</strain>
    </source>
</reference>
<gene>
    <name evidence="2" type="ORF">GCM10022256_19390</name>
</gene>
<dbReference type="RefSeq" id="WP_344795451.1">
    <property type="nucleotide sequence ID" value="NZ_BAABAU010000001.1"/>
</dbReference>
<dbReference type="PANTHER" id="PTHR35525:SF3">
    <property type="entry name" value="BLL6575 PROTEIN"/>
    <property type="match status" value="1"/>
</dbReference>
<dbReference type="Gene3D" id="1.10.3300.10">
    <property type="entry name" value="Jann2411-like domain"/>
    <property type="match status" value="1"/>
</dbReference>
<protein>
    <submittedName>
        <fullName evidence="2">CGNR zinc finger domain-containing protein</fullName>
    </submittedName>
</protein>
<proteinExistence type="predicted"/>
<dbReference type="InterPro" id="IPR010852">
    <property type="entry name" value="ABATE"/>
</dbReference>
<name>A0ABP8E2C7_9MICO</name>
<comment type="caution">
    <text evidence="2">The sequence shown here is derived from an EMBL/GenBank/DDBJ whole genome shotgun (WGS) entry which is preliminary data.</text>
</comment>
<dbReference type="Pfam" id="PF07336">
    <property type="entry name" value="ABATE"/>
    <property type="match status" value="1"/>
</dbReference>
<dbReference type="InterPro" id="IPR023286">
    <property type="entry name" value="ABATE_dom_sf"/>
</dbReference>
<dbReference type="Pfam" id="PF11706">
    <property type="entry name" value="zf-CGNR"/>
    <property type="match status" value="1"/>
</dbReference>
<dbReference type="EMBL" id="BAABAU010000001">
    <property type="protein sequence ID" value="GAA4266327.1"/>
    <property type="molecule type" value="Genomic_DNA"/>
</dbReference>
<keyword evidence="3" id="KW-1185">Reference proteome</keyword>
<organism evidence="2 3">
    <name type="scientific">Frondihabitans peucedani</name>
    <dbReference type="NCBI Taxonomy" id="598626"/>
    <lineage>
        <taxon>Bacteria</taxon>
        <taxon>Bacillati</taxon>
        <taxon>Actinomycetota</taxon>
        <taxon>Actinomycetes</taxon>
        <taxon>Micrococcales</taxon>
        <taxon>Microbacteriaceae</taxon>
        <taxon>Frondihabitans</taxon>
    </lineage>
</organism>